<evidence type="ECO:0000256" key="1">
    <source>
        <dbReference type="ARBA" id="ARBA00022801"/>
    </source>
</evidence>
<proteinExistence type="inferred from homology"/>
<gene>
    <name evidence="5" type="ORF">AMJ44_14520</name>
</gene>
<evidence type="ECO:0000256" key="3">
    <source>
        <dbReference type="RuleBase" id="RU361153"/>
    </source>
</evidence>
<dbReference type="InterPro" id="IPR001547">
    <property type="entry name" value="Glyco_hydro_5"/>
</dbReference>
<evidence type="ECO:0000256" key="2">
    <source>
        <dbReference type="ARBA" id="ARBA00023295"/>
    </source>
</evidence>
<dbReference type="InterPro" id="IPR035986">
    <property type="entry name" value="PKD_dom_sf"/>
</dbReference>
<comment type="caution">
    <text evidence="5">The sequence shown here is derived from an EMBL/GenBank/DDBJ whole genome shotgun (WGS) entry which is preliminary data.</text>
</comment>
<dbReference type="EMBL" id="LIZX01000237">
    <property type="protein sequence ID" value="KPJ63374.1"/>
    <property type="molecule type" value="Genomic_DNA"/>
</dbReference>
<name>A0A0S7XLM5_UNCSA</name>
<dbReference type="InterPro" id="IPR017853">
    <property type="entry name" value="GH"/>
</dbReference>
<organism evidence="5 6">
    <name type="scientific">candidate division WOR-1 bacterium DG_54_3</name>
    <dbReference type="NCBI Taxonomy" id="1703775"/>
    <lineage>
        <taxon>Bacteria</taxon>
        <taxon>Bacillati</taxon>
        <taxon>Saganbacteria</taxon>
    </lineage>
</organism>
<dbReference type="Pfam" id="PF00150">
    <property type="entry name" value="Cellulase"/>
    <property type="match status" value="1"/>
</dbReference>
<protein>
    <recommendedName>
        <fullName evidence="4">Glycoside hydrolase family 5 domain-containing protein</fullName>
    </recommendedName>
</protein>
<sequence length="457" mass="51637">MKKLLPWLLLFLLFGFPLGCAYEVKKPQPTVPHADAGEDQTVFIDLQCQLDGSLSTGDLATYLWRVKTLPGGASTPEVTSSGEAKAYFTPDTLGTYELELELSNVLGISTDEVNITVVPFHGPPTIEAGFYGICVHLQSHDGDTEENLDRSIQMISEIGAQFVRFDFDWRIIEREDEDFEYSKYEDIIAKLKQENIEILGILTLDPAGSWSDPTTGDEEEINHFADFVYNTVKHFKADVKHWEIWNEPNNDFFWEDPSVINYTKLLKAAYATVKQADPDAVVILGGIVGNGQDEAYVEDGPIRIMYGTGNFLLGIYLNQGKDYFDVAAIHPYPFAKDISSTAELVNAINVAKAIMVSPPWFDFNKQLWITELGPMFFPPEETDFISPDRAYTESEVAGWLNLICTNLSTECDKLFWYELRDYPGEFSLQNLSPDWEGLVDKDYNTKESYAVYKNLSK</sequence>
<evidence type="ECO:0000313" key="5">
    <source>
        <dbReference type="EMBL" id="KPJ63374.1"/>
    </source>
</evidence>
<dbReference type="Gene3D" id="2.60.40.10">
    <property type="entry name" value="Immunoglobulins"/>
    <property type="match status" value="1"/>
</dbReference>
<dbReference type="Proteomes" id="UP000051861">
    <property type="component" value="Unassembled WGS sequence"/>
</dbReference>
<dbReference type="InterPro" id="IPR013783">
    <property type="entry name" value="Ig-like_fold"/>
</dbReference>
<accession>A0A0S7XLM5</accession>
<dbReference type="PANTHER" id="PTHR12631">
    <property type="entry name" value="ALPHA-L-IDURONIDASE"/>
    <property type="match status" value="1"/>
</dbReference>
<dbReference type="SUPFAM" id="SSF51445">
    <property type="entry name" value="(Trans)glycosidases"/>
    <property type="match status" value="1"/>
</dbReference>
<dbReference type="AlphaFoldDB" id="A0A0S7XLM5"/>
<keyword evidence="2 3" id="KW-0326">Glycosidase</keyword>
<dbReference type="InterPro" id="IPR051923">
    <property type="entry name" value="Glycosyl_Hydrolase_39"/>
</dbReference>
<evidence type="ECO:0000313" key="6">
    <source>
        <dbReference type="Proteomes" id="UP000051861"/>
    </source>
</evidence>
<feature type="domain" description="Glycoside hydrolase family 5" evidence="4">
    <location>
        <begin position="141"/>
        <end position="301"/>
    </location>
</feature>
<dbReference type="PANTHER" id="PTHR12631:SF10">
    <property type="entry name" value="BETA-XYLOSIDASE-LIKE PROTEIN-RELATED"/>
    <property type="match status" value="1"/>
</dbReference>
<keyword evidence="1 3" id="KW-0378">Hydrolase</keyword>
<dbReference type="SUPFAM" id="SSF49299">
    <property type="entry name" value="PKD domain"/>
    <property type="match status" value="1"/>
</dbReference>
<comment type="similarity">
    <text evidence="3">Belongs to the glycosyl hydrolase 5 (cellulase A) family.</text>
</comment>
<reference evidence="5 6" key="1">
    <citation type="journal article" date="2015" name="Microbiome">
        <title>Genomic resolution of linkages in carbon, nitrogen, and sulfur cycling among widespread estuary sediment bacteria.</title>
        <authorList>
            <person name="Baker B.J."/>
            <person name="Lazar C.S."/>
            <person name="Teske A.P."/>
            <person name="Dick G.J."/>
        </authorList>
    </citation>
    <scope>NUCLEOTIDE SEQUENCE [LARGE SCALE GENOMIC DNA]</scope>
    <source>
        <strain evidence="5">DG_54_3</strain>
    </source>
</reference>
<evidence type="ECO:0000259" key="4">
    <source>
        <dbReference type="Pfam" id="PF00150"/>
    </source>
</evidence>
<dbReference type="GO" id="GO:0000272">
    <property type="term" value="P:polysaccharide catabolic process"/>
    <property type="evidence" value="ECO:0007669"/>
    <property type="project" value="InterPro"/>
</dbReference>
<dbReference type="GO" id="GO:0004553">
    <property type="term" value="F:hydrolase activity, hydrolyzing O-glycosyl compounds"/>
    <property type="evidence" value="ECO:0007669"/>
    <property type="project" value="InterPro"/>
</dbReference>
<dbReference type="Gene3D" id="3.20.20.80">
    <property type="entry name" value="Glycosidases"/>
    <property type="match status" value="1"/>
</dbReference>